<evidence type="ECO:0000256" key="2">
    <source>
        <dbReference type="ARBA" id="ARBA00006143"/>
    </source>
</evidence>
<gene>
    <name evidence="8" type="ORF">ACFP57_05265</name>
</gene>
<dbReference type="InterPro" id="IPR003834">
    <property type="entry name" value="Cyt_c_assmbl_TM_dom"/>
</dbReference>
<feature type="transmembrane region" description="Helical" evidence="6">
    <location>
        <begin position="68"/>
        <end position="92"/>
    </location>
</feature>
<evidence type="ECO:0000256" key="5">
    <source>
        <dbReference type="ARBA" id="ARBA00023136"/>
    </source>
</evidence>
<keyword evidence="5 6" id="KW-0472">Membrane</keyword>
<evidence type="ECO:0000256" key="3">
    <source>
        <dbReference type="ARBA" id="ARBA00022692"/>
    </source>
</evidence>
<feature type="domain" description="Cytochrome C biogenesis protein transmembrane" evidence="7">
    <location>
        <begin position="14"/>
        <end position="227"/>
    </location>
</feature>
<keyword evidence="3 6" id="KW-0812">Transmembrane</keyword>
<comment type="caution">
    <text evidence="8">The sequence shown here is derived from an EMBL/GenBank/DDBJ whole genome shotgun (WGS) entry which is preliminary data.</text>
</comment>
<accession>A0ABW1WZJ1</accession>
<name>A0ABW1WZJ1_9ACTN</name>
<evidence type="ECO:0000313" key="8">
    <source>
        <dbReference type="EMBL" id="MFC6396397.1"/>
    </source>
</evidence>
<comment type="subcellular location">
    <subcellularLocation>
        <location evidence="1">Membrane</location>
        <topology evidence="1">Multi-pass membrane protein</topology>
    </subcellularLocation>
</comment>
<feature type="transmembrane region" description="Helical" evidence="6">
    <location>
        <begin position="210"/>
        <end position="231"/>
    </location>
</feature>
<comment type="similarity">
    <text evidence="2">Belongs to the DsbD family.</text>
</comment>
<dbReference type="Proteomes" id="UP001596266">
    <property type="component" value="Unassembled WGS sequence"/>
</dbReference>
<evidence type="ECO:0000313" key="9">
    <source>
        <dbReference type="Proteomes" id="UP001596266"/>
    </source>
</evidence>
<keyword evidence="4 6" id="KW-1133">Transmembrane helix</keyword>
<feature type="transmembrane region" description="Helical" evidence="6">
    <location>
        <begin position="12"/>
        <end position="37"/>
    </location>
</feature>
<reference evidence="9" key="1">
    <citation type="journal article" date="2019" name="Int. J. Syst. Evol. Microbiol.">
        <title>The Global Catalogue of Microorganisms (GCM) 10K type strain sequencing project: providing services to taxonomists for standard genome sequencing and annotation.</title>
        <authorList>
            <consortium name="The Broad Institute Genomics Platform"/>
            <consortium name="The Broad Institute Genome Sequencing Center for Infectious Disease"/>
            <person name="Wu L."/>
            <person name="Ma J."/>
        </authorList>
    </citation>
    <scope>NUCLEOTIDE SEQUENCE [LARGE SCALE GENOMIC DNA]</scope>
    <source>
        <strain evidence="9">CGMCC 1.15277</strain>
    </source>
</reference>
<sequence>MGDFARDALGGSMLLAVPVAMLAGLASFFSPCVLPLLPGYLSFATGLGAADVIEGTGSKRRTLLGTSLFVLGFAFVFVLTGAAMGSVGAALVTHQKTISMVMGIVTICLGLIFMGVLPIGRREVRLHRMPRAGIAAAPLLGMFFALGWTPCIGPALSVVLSLSFNEGSATRGGVLAFFYAIGLGLPFIVAGLAMVRFSRAIAFVRRNQVWVMRLGGVMMIMVGLLLVTGQWDVLMRHMQVLAANWETPI</sequence>
<keyword evidence="9" id="KW-1185">Reference proteome</keyword>
<feature type="transmembrane region" description="Helical" evidence="6">
    <location>
        <begin position="176"/>
        <end position="198"/>
    </location>
</feature>
<evidence type="ECO:0000256" key="1">
    <source>
        <dbReference type="ARBA" id="ARBA00004141"/>
    </source>
</evidence>
<feature type="transmembrane region" description="Helical" evidence="6">
    <location>
        <begin position="98"/>
        <end position="120"/>
    </location>
</feature>
<evidence type="ECO:0000259" key="7">
    <source>
        <dbReference type="Pfam" id="PF02683"/>
    </source>
</evidence>
<feature type="transmembrane region" description="Helical" evidence="6">
    <location>
        <begin position="132"/>
        <end position="156"/>
    </location>
</feature>
<dbReference type="RefSeq" id="WP_386769117.1">
    <property type="nucleotide sequence ID" value="NZ_BAAAKI010000004.1"/>
</dbReference>
<dbReference type="EMBL" id="JBHSUA010000009">
    <property type="protein sequence ID" value="MFC6396397.1"/>
    <property type="molecule type" value="Genomic_DNA"/>
</dbReference>
<evidence type="ECO:0000256" key="6">
    <source>
        <dbReference type="SAM" id="Phobius"/>
    </source>
</evidence>
<dbReference type="PANTHER" id="PTHR31272:SF4">
    <property type="entry name" value="CYTOCHROME C-TYPE BIOGENESIS PROTEIN HI_1454-RELATED"/>
    <property type="match status" value="1"/>
</dbReference>
<evidence type="ECO:0000256" key="4">
    <source>
        <dbReference type="ARBA" id="ARBA00022989"/>
    </source>
</evidence>
<dbReference type="InterPro" id="IPR051790">
    <property type="entry name" value="Cytochrome_c-biogenesis_DsbD"/>
</dbReference>
<organism evidence="8 9">
    <name type="scientific">Luteococcus sanguinis</name>
    <dbReference type="NCBI Taxonomy" id="174038"/>
    <lineage>
        <taxon>Bacteria</taxon>
        <taxon>Bacillati</taxon>
        <taxon>Actinomycetota</taxon>
        <taxon>Actinomycetes</taxon>
        <taxon>Propionibacteriales</taxon>
        <taxon>Propionibacteriaceae</taxon>
        <taxon>Luteococcus</taxon>
    </lineage>
</organism>
<proteinExistence type="inferred from homology"/>
<protein>
    <submittedName>
        <fullName evidence="8">Cytochrome c biogenesis CcdA family protein</fullName>
    </submittedName>
</protein>
<dbReference type="Pfam" id="PF02683">
    <property type="entry name" value="DsbD_TM"/>
    <property type="match status" value="1"/>
</dbReference>
<dbReference type="PANTHER" id="PTHR31272">
    <property type="entry name" value="CYTOCHROME C-TYPE BIOGENESIS PROTEIN HI_1454-RELATED"/>
    <property type="match status" value="1"/>
</dbReference>